<proteinExistence type="predicted"/>
<dbReference type="InterPro" id="IPR008928">
    <property type="entry name" value="6-hairpin_glycosidase_sf"/>
</dbReference>
<dbReference type="InterPro" id="IPR012341">
    <property type="entry name" value="6hp_glycosidase-like_sf"/>
</dbReference>
<keyword evidence="2" id="KW-1185">Reference proteome</keyword>
<accession>A0A1U7LSA0</accession>
<gene>
    <name evidence="1" type="ORF">NEOLI_002149</name>
</gene>
<dbReference type="PIRSF" id="PIRSF028846">
    <property type="entry name" value="UCP028846"/>
    <property type="match status" value="1"/>
</dbReference>
<evidence type="ECO:0000313" key="1">
    <source>
        <dbReference type="EMBL" id="OLL25498.1"/>
    </source>
</evidence>
<sequence>MLLTFKSNDNLNEYNFDNWPPPSRISQYQDVSAPYPGARCPPYSQYAGIRHLPYSNGPLQLAFQRPKKECRTFQSPAVEKVIEEVTSRMKDNDLARMFENCFPNTLDTTIRWYVLGDDPKAFITTGDINAQWLRDSANQLQPYIDLLHYDENLRKLVLGAIRMQADYIISSPYCNAFNAPPESNIPPAGSGYADRVYPPPNRKVVFECKYELDSLASFLDLSNEYYTATRDTKFMDDAWIRAIESIFDVIRDQQMPTFTSDNSPNFPEYLFERTTTLATETLALNGIGYPVNTGTSLIKSSFRPSDDSTILPFLIPVNAMMAVQLEKISQLLSKIGKNELATFAQETSNSVRKGIEEHAIFEHPVFGKIFAYEVDGYGGRIIMDDANIPSLLSLPRLGFLKKEDQVYQNTRKAILSKTGNPYYLQGSVFKGIGGPHVGLRNAWPMSLLQQISTTDNDNEILELLNFIKESTYGLGLIHESVNVNNLGMFTRSWFSWANSEFARVILDLAKRKPLLIFKDGNNPFYLSSIFEHK</sequence>
<dbReference type="PANTHER" id="PTHR31047">
    <property type="entry name" value="MEIOTICALLY UP-REGULATED GENE 157 PROTEIN"/>
    <property type="match status" value="1"/>
</dbReference>
<dbReference type="SUPFAM" id="SSF48208">
    <property type="entry name" value="Six-hairpin glycosidases"/>
    <property type="match status" value="1"/>
</dbReference>
<reference evidence="1 2" key="1">
    <citation type="submission" date="2016-04" db="EMBL/GenBank/DDBJ databases">
        <title>Evolutionary innovation and constraint leading to complex multicellularity in the Ascomycota.</title>
        <authorList>
            <person name="Cisse O."/>
            <person name="Nguyen A."/>
            <person name="Hewitt D.A."/>
            <person name="Jedd G."/>
            <person name="Stajich J.E."/>
        </authorList>
    </citation>
    <scope>NUCLEOTIDE SEQUENCE [LARGE SCALE GENOMIC DNA]</scope>
    <source>
        <strain evidence="1 2">DAH-3</strain>
    </source>
</reference>
<protein>
    <submittedName>
        <fullName evidence="1">Meiotically up-regulated gene 157 protein</fullName>
    </submittedName>
</protein>
<dbReference type="OMA" id="WFAWCNS"/>
<dbReference type="SMART" id="SM01149">
    <property type="entry name" value="DUF1237"/>
    <property type="match status" value="1"/>
</dbReference>
<name>A0A1U7LSA0_NEOID</name>
<dbReference type="EMBL" id="LXFE01000391">
    <property type="protein sequence ID" value="OLL25498.1"/>
    <property type="molecule type" value="Genomic_DNA"/>
</dbReference>
<comment type="caution">
    <text evidence="1">The sequence shown here is derived from an EMBL/GenBank/DDBJ whole genome shotgun (WGS) entry which is preliminary data.</text>
</comment>
<dbReference type="PANTHER" id="PTHR31047:SF0">
    <property type="entry name" value="MEIOTICALLY UP-REGULATED GENE 157 PROTEIN"/>
    <property type="match status" value="1"/>
</dbReference>
<dbReference type="AlphaFoldDB" id="A0A1U7LSA0"/>
<dbReference type="GO" id="GO:0005975">
    <property type="term" value="P:carbohydrate metabolic process"/>
    <property type="evidence" value="ECO:0007669"/>
    <property type="project" value="InterPro"/>
</dbReference>
<dbReference type="Pfam" id="PF06824">
    <property type="entry name" value="Glyco_hydro_125"/>
    <property type="match status" value="1"/>
</dbReference>
<dbReference type="OrthoDB" id="7771656at2759"/>
<dbReference type="Proteomes" id="UP000186594">
    <property type="component" value="Unassembled WGS sequence"/>
</dbReference>
<organism evidence="1 2">
    <name type="scientific">Neolecta irregularis (strain DAH-3)</name>
    <dbReference type="NCBI Taxonomy" id="1198029"/>
    <lineage>
        <taxon>Eukaryota</taxon>
        <taxon>Fungi</taxon>
        <taxon>Dikarya</taxon>
        <taxon>Ascomycota</taxon>
        <taxon>Taphrinomycotina</taxon>
        <taxon>Neolectales</taxon>
        <taxon>Neolectaceae</taxon>
        <taxon>Neolecta</taxon>
    </lineage>
</organism>
<dbReference type="InterPro" id="IPR008313">
    <property type="entry name" value="GH125"/>
</dbReference>
<evidence type="ECO:0000313" key="2">
    <source>
        <dbReference type="Proteomes" id="UP000186594"/>
    </source>
</evidence>
<dbReference type="GO" id="GO:0003824">
    <property type="term" value="F:catalytic activity"/>
    <property type="evidence" value="ECO:0007669"/>
    <property type="project" value="UniProtKB-ARBA"/>
</dbReference>
<dbReference type="STRING" id="1198029.A0A1U7LSA0"/>
<dbReference type="Gene3D" id="1.50.10.10">
    <property type="match status" value="1"/>
</dbReference>